<evidence type="ECO:0000313" key="2">
    <source>
        <dbReference type="Proteomes" id="UP000198242"/>
    </source>
</evidence>
<dbReference type="EMBL" id="LT607411">
    <property type="protein sequence ID" value="SCE90172.1"/>
    <property type="molecule type" value="Genomic_DNA"/>
</dbReference>
<gene>
    <name evidence="1" type="ORF">GA0074695_2016</name>
</gene>
<proteinExistence type="predicted"/>
<organism evidence="1 2">
    <name type="scientific">Micromonospora viridifaciens</name>
    <dbReference type="NCBI Taxonomy" id="1881"/>
    <lineage>
        <taxon>Bacteria</taxon>
        <taxon>Bacillati</taxon>
        <taxon>Actinomycetota</taxon>
        <taxon>Actinomycetes</taxon>
        <taxon>Micromonosporales</taxon>
        <taxon>Micromonosporaceae</taxon>
        <taxon>Micromonospora</taxon>
    </lineage>
</organism>
<evidence type="ECO:0000313" key="1">
    <source>
        <dbReference type="EMBL" id="SCE90172.1"/>
    </source>
</evidence>
<accession>A0A1C4W1T5</accession>
<name>A0A1C4W1T5_MICVI</name>
<evidence type="ECO:0008006" key="3">
    <source>
        <dbReference type="Google" id="ProtNLM"/>
    </source>
</evidence>
<dbReference type="RefSeq" id="WP_089005993.1">
    <property type="nucleotide sequence ID" value="NZ_LT607411.1"/>
</dbReference>
<reference evidence="2" key="1">
    <citation type="submission" date="2016-06" db="EMBL/GenBank/DDBJ databases">
        <authorList>
            <person name="Varghese N."/>
            <person name="Submissions Spin"/>
        </authorList>
    </citation>
    <scope>NUCLEOTIDE SEQUENCE [LARGE SCALE GENOMIC DNA]</scope>
    <source>
        <strain evidence="2">DSM 43909</strain>
    </source>
</reference>
<protein>
    <recommendedName>
        <fullName evidence="3">Spheroidene monooxygenase</fullName>
    </recommendedName>
</protein>
<dbReference type="Proteomes" id="UP000198242">
    <property type="component" value="Chromosome I"/>
</dbReference>
<dbReference type="OrthoDB" id="1122317at2"/>
<sequence>MTVPGLVTLHVWRIPRAAVPGALGRMAAHPWRLRRLPGVRFAKLLGTGTGTGFGPGDADLTRWTALVVWDSPEAAAGFDASPVGRSWARIARSSARVELRPLTSRGEWSGRRPFGEPSGGPATGPVLALTRARLRARRAVTFWRAIPPVVAALHAAPGLLARFGVGEAPLGWQGTVSVWRDPADLVAFAYRHPEHHAAIRRTPTERWYAEELFARFAVDDVVGDRTVLGWAAEDDPGTARGNA</sequence>
<dbReference type="AlphaFoldDB" id="A0A1C4W1T5"/>
<dbReference type="InterPro" id="IPR049574">
    <property type="entry name" value="CrtA-like"/>
</dbReference>
<dbReference type="CDD" id="cd21650">
    <property type="entry name" value="CrtA-like"/>
    <property type="match status" value="1"/>
</dbReference>
<keyword evidence="2" id="KW-1185">Reference proteome</keyword>